<keyword evidence="4" id="KW-1185">Reference proteome</keyword>
<dbReference type="AlphaFoldDB" id="A0ABD5ZQ03"/>
<evidence type="ECO:0000313" key="3">
    <source>
        <dbReference type="EMBL" id="MFC7235491.1"/>
    </source>
</evidence>
<reference evidence="3 4" key="1">
    <citation type="journal article" date="2019" name="Int. J. Syst. Evol. Microbiol.">
        <title>The Global Catalogue of Microorganisms (GCM) 10K type strain sequencing project: providing services to taxonomists for standard genome sequencing and annotation.</title>
        <authorList>
            <consortium name="The Broad Institute Genomics Platform"/>
            <consortium name="The Broad Institute Genome Sequencing Center for Infectious Disease"/>
            <person name="Wu L."/>
            <person name="Ma J."/>
        </authorList>
    </citation>
    <scope>NUCLEOTIDE SEQUENCE [LARGE SCALE GENOMIC DNA]</scope>
    <source>
        <strain evidence="3 4">DT85</strain>
    </source>
</reference>
<sequence>MHLREFFRADSGVSNVIGVTVLVAITLILATVVGAYAFDLGGTSSESPPQASFEVTFPNSTYAAGEGGDVVRIVHNSGNGVDARNLDVTVGDTRFTELATDGGGVAEPFPRDVGPGATLQLRDGGGNGDFAPGEEVRIIWESSDGESTATLGTGTVPEP</sequence>
<name>A0ABD5ZQ03_9EURY</name>
<evidence type="ECO:0000313" key="4">
    <source>
        <dbReference type="Proteomes" id="UP001596398"/>
    </source>
</evidence>
<proteinExistence type="predicted"/>
<keyword evidence="1" id="KW-0812">Transmembrane</keyword>
<dbReference type="EMBL" id="JBHTAP010000001">
    <property type="protein sequence ID" value="MFC7235491.1"/>
    <property type="molecule type" value="Genomic_DNA"/>
</dbReference>
<accession>A0ABD5ZQ03</accession>
<comment type="caution">
    <text evidence="3">The sequence shown here is derived from an EMBL/GenBank/DDBJ whole genome shotgun (WGS) entry which is preliminary data.</text>
</comment>
<evidence type="ECO:0000259" key="2">
    <source>
        <dbReference type="Pfam" id="PF07790"/>
    </source>
</evidence>
<dbReference type="InterPro" id="IPR013373">
    <property type="entry name" value="Flagellin/pilin_N_arc"/>
</dbReference>
<protein>
    <submittedName>
        <fullName evidence="3">Type IV pilin N-terminal domain-containing protein</fullName>
    </submittedName>
</protein>
<keyword evidence="1" id="KW-0472">Membrane</keyword>
<organism evidence="3 4">
    <name type="scientific">Halosegnis marinus</name>
    <dbReference type="NCBI Taxonomy" id="3034023"/>
    <lineage>
        <taxon>Archaea</taxon>
        <taxon>Methanobacteriati</taxon>
        <taxon>Methanobacteriota</taxon>
        <taxon>Stenosarchaea group</taxon>
        <taxon>Halobacteria</taxon>
        <taxon>Halobacteriales</taxon>
        <taxon>Natronomonadaceae</taxon>
        <taxon>Halosegnis</taxon>
    </lineage>
</organism>
<dbReference type="Pfam" id="PF07790">
    <property type="entry name" value="Pilin_N"/>
    <property type="match status" value="1"/>
</dbReference>
<dbReference type="InterPro" id="IPR012859">
    <property type="entry name" value="Pilin_N_archaeal"/>
</dbReference>
<evidence type="ECO:0000256" key="1">
    <source>
        <dbReference type="SAM" id="Phobius"/>
    </source>
</evidence>
<dbReference type="Proteomes" id="UP001596398">
    <property type="component" value="Unassembled WGS sequence"/>
</dbReference>
<dbReference type="NCBIfam" id="TIGR02537">
    <property type="entry name" value="arch_flag_Nterm"/>
    <property type="match status" value="1"/>
</dbReference>
<feature type="domain" description="Archaeal Type IV pilin N-terminal" evidence="2">
    <location>
        <begin position="11"/>
        <end position="92"/>
    </location>
</feature>
<dbReference type="RefSeq" id="WP_276233622.1">
    <property type="nucleotide sequence ID" value="NZ_CP119802.1"/>
</dbReference>
<keyword evidence="1" id="KW-1133">Transmembrane helix</keyword>
<dbReference type="GeneID" id="79267186"/>
<gene>
    <name evidence="3" type="ORF">ACFQJ4_09220</name>
</gene>
<feature type="transmembrane region" description="Helical" evidence="1">
    <location>
        <begin position="12"/>
        <end position="38"/>
    </location>
</feature>